<protein>
    <submittedName>
        <fullName evidence="2">Uncharacterized protein</fullName>
    </submittedName>
</protein>
<name>A0A8H4NUM4_9HYPO</name>
<feature type="compositionally biased region" description="Pro residues" evidence="1">
    <location>
        <begin position="160"/>
        <end position="173"/>
    </location>
</feature>
<accession>A0A8H4NUM4</accession>
<feature type="region of interest" description="Disordered" evidence="1">
    <location>
        <begin position="158"/>
        <end position="191"/>
    </location>
</feature>
<gene>
    <name evidence="2" type="ORF">FALBO_17209</name>
</gene>
<organism evidence="2 3">
    <name type="scientific">Fusarium albosuccineum</name>
    <dbReference type="NCBI Taxonomy" id="1237068"/>
    <lineage>
        <taxon>Eukaryota</taxon>
        <taxon>Fungi</taxon>
        <taxon>Dikarya</taxon>
        <taxon>Ascomycota</taxon>
        <taxon>Pezizomycotina</taxon>
        <taxon>Sordariomycetes</taxon>
        <taxon>Hypocreomycetidae</taxon>
        <taxon>Hypocreales</taxon>
        <taxon>Nectriaceae</taxon>
        <taxon>Fusarium</taxon>
        <taxon>Fusarium decemcellulare species complex</taxon>
    </lineage>
</organism>
<evidence type="ECO:0000313" key="3">
    <source>
        <dbReference type="Proteomes" id="UP000554235"/>
    </source>
</evidence>
<evidence type="ECO:0000313" key="2">
    <source>
        <dbReference type="EMBL" id="KAF4444976.1"/>
    </source>
</evidence>
<sequence>MELTEPVSTRSMLQCLDLPEPYPQGIHPHGRPLRVTETPRHDQTICPFPIESIRGSTTDTSPCLALTYMHTTSYQPCPVHPCSLRLSPFVAGALSHGYRSATGAAPGFRSTRRSITGSRAWVGSSLAYEGVNFPRPNPIHPHSPPRCLHRSYSILAAPASQPPPQDLPRPASPVPGAHRDPQEPAATPVPHLCQPFQCFGGRFGS</sequence>
<comment type="caution">
    <text evidence="2">The sequence shown here is derived from an EMBL/GenBank/DDBJ whole genome shotgun (WGS) entry which is preliminary data.</text>
</comment>
<reference evidence="2 3" key="1">
    <citation type="submission" date="2020-01" db="EMBL/GenBank/DDBJ databases">
        <title>Identification and distribution of gene clusters putatively required for synthesis of sphingolipid metabolism inhibitors in phylogenetically diverse species of the filamentous fungus Fusarium.</title>
        <authorList>
            <person name="Kim H.-S."/>
            <person name="Busman M."/>
            <person name="Brown D.W."/>
            <person name="Divon H."/>
            <person name="Uhlig S."/>
            <person name="Proctor R.H."/>
        </authorList>
    </citation>
    <scope>NUCLEOTIDE SEQUENCE [LARGE SCALE GENOMIC DNA]</scope>
    <source>
        <strain evidence="2 3">NRRL 20459</strain>
    </source>
</reference>
<dbReference type="EMBL" id="JAADYS010003672">
    <property type="protein sequence ID" value="KAF4444976.1"/>
    <property type="molecule type" value="Genomic_DNA"/>
</dbReference>
<proteinExistence type="predicted"/>
<dbReference type="Proteomes" id="UP000554235">
    <property type="component" value="Unassembled WGS sequence"/>
</dbReference>
<keyword evidence="3" id="KW-1185">Reference proteome</keyword>
<dbReference type="AlphaFoldDB" id="A0A8H4NUM4"/>
<evidence type="ECO:0000256" key="1">
    <source>
        <dbReference type="SAM" id="MobiDB-lite"/>
    </source>
</evidence>